<dbReference type="PANTHER" id="PTHR33390">
    <property type="entry name" value="STRESS UP-REGULATED NOD 19 PROTEIN"/>
    <property type="match status" value="1"/>
</dbReference>
<evidence type="ECO:0000256" key="1">
    <source>
        <dbReference type="SAM" id="SignalP"/>
    </source>
</evidence>
<dbReference type="Proteomes" id="UP000636709">
    <property type="component" value="Unassembled WGS sequence"/>
</dbReference>
<name>A0A835A9M8_9POAL</name>
<dbReference type="Gramene" id="Dexi6A01G0019760.1">
    <property type="protein sequence ID" value="Dexi6A01G0019760.1:cds"/>
    <property type="gene ID" value="Dexi6A01G0019760"/>
</dbReference>
<dbReference type="AlphaFoldDB" id="A0A835A9M8"/>
<dbReference type="OrthoDB" id="1923469at2759"/>
<dbReference type="Pfam" id="PF07712">
    <property type="entry name" value="SURNod19"/>
    <property type="match status" value="1"/>
</dbReference>
<dbReference type="EMBL" id="JACEFO010002617">
    <property type="protein sequence ID" value="KAF8653853.1"/>
    <property type="molecule type" value="Genomic_DNA"/>
</dbReference>
<dbReference type="InterPro" id="IPR011692">
    <property type="entry name" value="Stress_up-reg_Nod19"/>
</dbReference>
<reference evidence="2" key="1">
    <citation type="submission" date="2020-07" db="EMBL/GenBank/DDBJ databases">
        <title>Genome sequence and genetic diversity analysis of an under-domesticated orphan crop, white fonio (Digitaria exilis).</title>
        <authorList>
            <person name="Bennetzen J.L."/>
            <person name="Chen S."/>
            <person name="Ma X."/>
            <person name="Wang X."/>
            <person name="Yssel A.E.J."/>
            <person name="Chaluvadi S.R."/>
            <person name="Johnson M."/>
            <person name="Gangashetty P."/>
            <person name="Hamidou F."/>
            <person name="Sanogo M.D."/>
            <person name="Zwaenepoel A."/>
            <person name="Wallace J."/>
            <person name="Van De Peer Y."/>
            <person name="Van Deynze A."/>
        </authorList>
    </citation>
    <scope>NUCLEOTIDE SEQUENCE</scope>
    <source>
        <tissue evidence="2">Leaves</tissue>
    </source>
</reference>
<accession>A0A835A9M8</accession>
<gene>
    <name evidence="2" type="ORF">HU200_061982</name>
</gene>
<evidence type="ECO:0008006" key="4">
    <source>
        <dbReference type="Google" id="ProtNLM"/>
    </source>
</evidence>
<organism evidence="2 3">
    <name type="scientific">Digitaria exilis</name>
    <dbReference type="NCBI Taxonomy" id="1010633"/>
    <lineage>
        <taxon>Eukaryota</taxon>
        <taxon>Viridiplantae</taxon>
        <taxon>Streptophyta</taxon>
        <taxon>Embryophyta</taxon>
        <taxon>Tracheophyta</taxon>
        <taxon>Spermatophyta</taxon>
        <taxon>Magnoliopsida</taxon>
        <taxon>Liliopsida</taxon>
        <taxon>Poales</taxon>
        <taxon>Poaceae</taxon>
        <taxon>PACMAD clade</taxon>
        <taxon>Panicoideae</taxon>
        <taxon>Panicodae</taxon>
        <taxon>Paniceae</taxon>
        <taxon>Anthephorinae</taxon>
        <taxon>Digitaria</taxon>
    </lineage>
</organism>
<comment type="caution">
    <text evidence="2">The sequence shown here is derived from an EMBL/GenBank/DDBJ whole genome shotgun (WGS) entry which is preliminary data.</text>
</comment>
<protein>
    <recommendedName>
        <fullName evidence="4">Stress up-regulated Nod 19</fullName>
    </recommendedName>
</protein>
<keyword evidence="1" id="KW-0732">Signal</keyword>
<feature type="signal peptide" evidence="1">
    <location>
        <begin position="1"/>
        <end position="32"/>
    </location>
</feature>
<sequence>MCYSGNKMKMSPLLVLLIALLSAATTTPPSEALNVRGHLLKSKTFLSPAISLSPGSVSNKWYFDIPFPRGHLALKSFNGEVVDEHGVPVPLHETYLHHWVVEPYYAPKNDVAGHNRSKVIPARNSGVCTTTLGQYYGLGSETRHTATWVPDPYGIEIGDPEAPPEGYVERWLLNVHAIDTRGVADKLACTECRCDLYNVTVDEHGRDIQKDYTGGLRCCYDETQCKLKEGFVADGEKRKLFLRYTVMWLEWSDAVLPVKIYIFDVTDRALMEGKSEPACKVEYQVEECSSENRAKNDCVHVEATKQILPRGGDIVFGVAHQHSGGIGSSLHGEDGRLLCESMATYGEGKEAGDEEGYIVGMSTCYPKPGSVTVRDGEALTVVSNYSSERPHTGVMGLFYILVAEHKQQQQLLPVAAGKPGLCFSFPVPCELAKFHSESPGSS</sequence>
<evidence type="ECO:0000313" key="2">
    <source>
        <dbReference type="EMBL" id="KAF8653853.1"/>
    </source>
</evidence>
<proteinExistence type="predicted"/>
<evidence type="ECO:0000313" key="3">
    <source>
        <dbReference type="Proteomes" id="UP000636709"/>
    </source>
</evidence>
<keyword evidence="3" id="KW-1185">Reference proteome</keyword>
<feature type="chain" id="PRO_5032909482" description="Stress up-regulated Nod 19" evidence="1">
    <location>
        <begin position="33"/>
        <end position="442"/>
    </location>
</feature>
<dbReference type="PANTHER" id="PTHR33390:SF1">
    <property type="entry name" value="STRESS UP-REGULATED NOD 19 PROTEIN"/>
    <property type="match status" value="1"/>
</dbReference>